<evidence type="ECO:0000313" key="6">
    <source>
        <dbReference type="Proteomes" id="UP000273001"/>
    </source>
</evidence>
<evidence type="ECO:0000259" key="4">
    <source>
        <dbReference type="PROSITE" id="PS50110"/>
    </source>
</evidence>
<keyword evidence="6" id="KW-1185">Reference proteome</keyword>
<dbReference type="PRINTS" id="PR00038">
    <property type="entry name" value="HTHLUXR"/>
</dbReference>
<dbReference type="PANTHER" id="PTHR43214:SF42">
    <property type="entry name" value="TRANSCRIPTIONAL REGULATORY PROTEIN DESR"/>
    <property type="match status" value="1"/>
</dbReference>
<accession>A0ABM6Z2Y5</accession>
<protein>
    <submittedName>
        <fullName evidence="5">DNA-binding response regulator</fullName>
    </submittedName>
</protein>
<evidence type="ECO:0000256" key="2">
    <source>
        <dbReference type="PROSITE-ProRule" id="PRU00169"/>
    </source>
</evidence>
<dbReference type="CDD" id="cd06170">
    <property type="entry name" value="LuxR_C_like"/>
    <property type="match status" value="1"/>
</dbReference>
<organism evidence="5 6">
    <name type="scientific">Actinomyces lilanjuaniae</name>
    <dbReference type="NCBI Taxonomy" id="2321394"/>
    <lineage>
        <taxon>Bacteria</taxon>
        <taxon>Bacillati</taxon>
        <taxon>Actinomycetota</taxon>
        <taxon>Actinomycetes</taxon>
        <taxon>Actinomycetales</taxon>
        <taxon>Actinomycetaceae</taxon>
        <taxon>Actinomyces</taxon>
    </lineage>
</organism>
<feature type="domain" description="HTH luxR-type" evidence="3">
    <location>
        <begin position="151"/>
        <end position="216"/>
    </location>
</feature>
<reference evidence="5 6" key="1">
    <citation type="submission" date="2018-09" db="EMBL/GenBank/DDBJ databases">
        <authorList>
            <person name="Li J."/>
        </authorList>
    </citation>
    <scope>NUCLEOTIDE SEQUENCE [LARGE SCALE GENOMIC DNA]</scope>
    <source>
        <strain evidence="5 6">2129</strain>
    </source>
</reference>
<keyword evidence="2" id="KW-0597">Phosphoprotein</keyword>
<dbReference type="InterPro" id="IPR039420">
    <property type="entry name" value="WalR-like"/>
</dbReference>
<feature type="modified residue" description="4-aspartylphosphate" evidence="2">
    <location>
        <position position="71"/>
    </location>
</feature>
<evidence type="ECO:0000259" key="3">
    <source>
        <dbReference type="PROSITE" id="PS50043"/>
    </source>
</evidence>
<dbReference type="SMART" id="SM00448">
    <property type="entry name" value="REC"/>
    <property type="match status" value="1"/>
</dbReference>
<dbReference type="PANTHER" id="PTHR43214">
    <property type="entry name" value="TWO-COMPONENT RESPONSE REGULATOR"/>
    <property type="match status" value="1"/>
</dbReference>
<name>A0ABM6Z2Y5_9ACTO</name>
<dbReference type="InterPro" id="IPR000792">
    <property type="entry name" value="Tscrpt_reg_LuxR_C"/>
</dbReference>
<feature type="domain" description="Response regulatory" evidence="4">
    <location>
        <begin position="20"/>
        <end position="136"/>
    </location>
</feature>
<dbReference type="Gene3D" id="3.40.50.2300">
    <property type="match status" value="1"/>
</dbReference>
<dbReference type="Pfam" id="PF00072">
    <property type="entry name" value="Response_reg"/>
    <property type="match status" value="1"/>
</dbReference>
<gene>
    <name evidence="5" type="ORF">D5R93_04720</name>
</gene>
<dbReference type="EMBL" id="CP032514">
    <property type="protein sequence ID" value="AYD89537.1"/>
    <property type="molecule type" value="Genomic_DNA"/>
</dbReference>
<dbReference type="InterPro" id="IPR011006">
    <property type="entry name" value="CheY-like_superfamily"/>
</dbReference>
<dbReference type="Pfam" id="PF00196">
    <property type="entry name" value="GerE"/>
    <property type="match status" value="1"/>
</dbReference>
<dbReference type="InterPro" id="IPR001789">
    <property type="entry name" value="Sig_transdc_resp-reg_receiver"/>
</dbReference>
<evidence type="ECO:0000256" key="1">
    <source>
        <dbReference type="ARBA" id="ARBA00023125"/>
    </source>
</evidence>
<sequence length="218" mass="22632">MSVVVGSVPSPTPPCAHTIRLLVADDQALVRGALATLLGLEKDIAVVAQVGTGREVVGAVRDQRANVALIDIDMPDMDGLAATAALTASGLACRSLIVTTFGRPGYLSRALEAGASGFLVKDTPPGDLAEAVRRVHAGLRVIDPALAQESVLLGPNPLTDRERAVLRLAARGADAREIAVALHLGQGTVRNYLSSAIAKTHARNRTEAARAAETNGWL</sequence>
<dbReference type="RefSeq" id="WP_119835724.1">
    <property type="nucleotide sequence ID" value="NZ_CP032514.1"/>
</dbReference>
<dbReference type="PROSITE" id="PS00622">
    <property type="entry name" value="HTH_LUXR_1"/>
    <property type="match status" value="1"/>
</dbReference>
<dbReference type="SUPFAM" id="SSF52172">
    <property type="entry name" value="CheY-like"/>
    <property type="match status" value="1"/>
</dbReference>
<dbReference type="SUPFAM" id="SSF46894">
    <property type="entry name" value="C-terminal effector domain of the bipartite response regulators"/>
    <property type="match status" value="1"/>
</dbReference>
<dbReference type="Proteomes" id="UP000273001">
    <property type="component" value="Chromosome"/>
</dbReference>
<dbReference type="InterPro" id="IPR016032">
    <property type="entry name" value="Sig_transdc_resp-reg_C-effctor"/>
</dbReference>
<proteinExistence type="predicted"/>
<dbReference type="PROSITE" id="PS50110">
    <property type="entry name" value="RESPONSE_REGULATORY"/>
    <property type="match status" value="1"/>
</dbReference>
<dbReference type="PROSITE" id="PS50043">
    <property type="entry name" value="HTH_LUXR_2"/>
    <property type="match status" value="1"/>
</dbReference>
<evidence type="ECO:0000313" key="5">
    <source>
        <dbReference type="EMBL" id="AYD89537.1"/>
    </source>
</evidence>
<dbReference type="GO" id="GO:0003677">
    <property type="term" value="F:DNA binding"/>
    <property type="evidence" value="ECO:0007669"/>
    <property type="project" value="UniProtKB-KW"/>
</dbReference>
<dbReference type="SMART" id="SM00421">
    <property type="entry name" value="HTH_LUXR"/>
    <property type="match status" value="1"/>
</dbReference>
<keyword evidence="1 5" id="KW-0238">DNA-binding</keyword>